<keyword evidence="6" id="KW-0472">Membrane</keyword>
<sequence length="84" mass="8779">MDNKIDKADKRASAGIASVAAMANIPYVTNHTFSLGVGVGNYRDANALATGAQYQITESAIIRVSASWNTEDRGVVGGGVSYGW</sequence>
<comment type="subcellular location">
    <subcellularLocation>
        <location evidence="2">Cell outer membrane</location>
    </subcellularLocation>
    <subcellularLocation>
        <location evidence="1">Cell surface</location>
    </subcellularLocation>
</comment>
<evidence type="ECO:0000313" key="10">
    <source>
        <dbReference type="Proteomes" id="UP000183920"/>
    </source>
</evidence>
<evidence type="ECO:0000256" key="2">
    <source>
        <dbReference type="ARBA" id="ARBA00004442"/>
    </source>
</evidence>
<feature type="domain" description="Trimeric autotransporter adhesin YadA-like C-terminal membrane anchor" evidence="8">
    <location>
        <begin position="30"/>
        <end position="84"/>
    </location>
</feature>
<reference evidence="10" key="1">
    <citation type="submission" date="2015-06" db="EMBL/GenBank/DDBJ databases">
        <authorList>
            <person name="Urmite Genomes"/>
        </authorList>
    </citation>
    <scope>NUCLEOTIDE SEQUENCE [LARGE SCALE GENOMIC DNA]</scope>
    <source>
        <strain evidence="10">CSUR P1867</strain>
    </source>
</reference>
<evidence type="ECO:0000259" key="8">
    <source>
        <dbReference type="Pfam" id="PF03895"/>
    </source>
</evidence>
<keyword evidence="5" id="KW-0732">Signal</keyword>
<dbReference type="GO" id="GO:0009986">
    <property type="term" value="C:cell surface"/>
    <property type="evidence" value="ECO:0007669"/>
    <property type="project" value="UniProtKB-SubCell"/>
</dbReference>
<keyword evidence="4" id="KW-0812">Transmembrane</keyword>
<evidence type="ECO:0000256" key="4">
    <source>
        <dbReference type="ARBA" id="ARBA00022692"/>
    </source>
</evidence>
<proteinExistence type="predicted"/>
<dbReference type="Pfam" id="PF03895">
    <property type="entry name" value="YadA_anchor"/>
    <property type="match status" value="1"/>
</dbReference>
<dbReference type="InterPro" id="IPR045584">
    <property type="entry name" value="Pilin-like"/>
</dbReference>
<evidence type="ECO:0000256" key="6">
    <source>
        <dbReference type="ARBA" id="ARBA00023136"/>
    </source>
</evidence>
<evidence type="ECO:0000256" key="3">
    <source>
        <dbReference type="ARBA" id="ARBA00022452"/>
    </source>
</evidence>
<accession>A0A0G4Q3Y0</accession>
<dbReference type="Gene3D" id="3.30.1300.30">
    <property type="entry name" value="GSPII I/J protein-like"/>
    <property type="match status" value="1"/>
</dbReference>
<evidence type="ECO:0000256" key="1">
    <source>
        <dbReference type="ARBA" id="ARBA00004241"/>
    </source>
</evidence>
<dbReference type="InterPro" id="IPR005594">
    <property type="entry name" value="YadA_C"/>
</dbReference>
<organism evidence="9 10">
    <name type="scientific">Proteus penneri</name>
    <dbReference type="NCBI Taxonomy" id="102862"/>
    <lineage>
        <taxon>Bacteria</taxon>
        <taxon>Pseudomonadati</taxon>
        <taxon>Pseudomonadota</taxon>
        <taxon>Gammaproteobacteria</taxon>
        <taxon>Enterobacterales</taxon>
        <taxon>Morganellaceae</taxon>
        <taxon>Proteus</taxon>
    </lineage>
</organism>
<dbReference type="EMBL" id="CVRY01000002">
    <property type="protein sequence ID" value="CRL60341.1"/>
    <property type="molecule type" value="Genomic_DNA"/>
</dbReference>
<dbReference type="SUPFAM" id="SSF54523">
    <property type="entry name" value="Pili subunits"/>
    <property type="match status" value="1"/>
</dbReference>
<keyword evidence="3" id="KW-1134">Transmembrane beta strand</keyword>
<gene>
    <name evidence="9" type="primary">yadA_1</name>
    <name evidence="9" type="ORF">BN1804_00918</name>
</gene>
<evidence type="ECO:0000256" key="5">
    <source>
        <dbReference type="ARBA" id="ARBA00022729"/>
    </source>
</evidence>
<evidence type="ECO:0000313" key="9">
    <source>
        <dbReference type="EMBL" id="CRL60341.1"/>
    </source>
</evidence>
<evidence type="ECO:0000256" key="7">
    <source>
        <dbReference type="ARBA" id="ARBA00023237"/>
    </source>
</evidence>
<dbReference type="Proteomes" id="UP000183920">
    <property type="component" value="Unassembled WGS sequence"/>
</dbReference>
<protein>
    <submittedName>
        <fullName evidence="9">Adhesin YadA</fullName>
    </submittedName>
</protein>
<dbReference type="AlphaFoldDB" id="A0A0G4Q3Y0"/>
<dbReference type="RefSeq" id="WP_244884281.1">
    <property type="nucleotide sequence ID" value="NZ_CVRY01000002.1"/>
</dbReference>
<name>A0A0G4Q3Y0_9GAMM</name>
<dbReference type="GO" id="GO:0009279">
    <property type="term" value="C:cell outer membrane"/>
    <property type="evidence" value="ECO:0007669"/>
    <property type="project" value="UniProtKB-SubCell"/>
</dbReference>
<keyword evidence="7" id="KW-0998">Cell outer membrane</keyword>